<feature type="transmembrane region" description="Helical" evidence="1">
    <location>
        <begin position="160"/>
        <end position="178"/>
    </location>
</feature>
<keyword evidence="3" id="KW-1185">Reference proteome</keyword>
<name>A0ABN1EX78_9PROT</name>
<protein>
    <submittedName>
        <fullName evidence="2">Uncharacterized protein</fullName>
    </submittedName>
</protein>
<accession>A0ABN1EX78</accession>
<dbReference type="Proteomes" id="UP001499951">
    <property type="component" value="Unassembled WGS sequence"/>
</dbReference>
<reference evidence="2 3" key="1">
    <citation type="journal article" date="2019" name="Int. J. Syst. Evol. Microbiol.">
        <title>The Global Catalogue of Microorganisms (GCM) 10K type strain sequencing project: providing services to taxonomists for standard genome sequencing and annotation.</title>
        <authorList>
            <consortium name="The Broad Institute Genomics Platform"/>
            <consortium name="The Broad Institute Genome Sequencing Center for Infectious Disease"/>
            <person name="Wu L."/>
            <person name="Ma J."/>
        </authorList>
    </citation>
    <scope>NUCLEOTIDE SEQUENCE [LARGE SCALE GENOMIC DNA]</scope>
    <source>
        <strain evidence="2 3">JCM 15089</strain>
    </source>
</reference>
<dbReference type="EMBL" id="BAAADD010000007">
    <property type="protein sequence ID" value="GAA0576872.1"/>
    <property type="molecule type" value="Genomic_DNA"/>
</dbReference>
<feature type="transmembrane region" description="Helical" evidence="1">
    <location>
        <begin position="184"/>
        <end position="205"/>
    </location>
</feature>
<evidence type="ECO:0000313" key="2">
    <source>
        <dbReference type="EMBL" id="GAA0576872.1"/>
    </source>
</evidence>
<proteinExistence type="predicted"/>
<feature type="transmembrane region" description="Helical" evidence="1">
    <location>
        <begin position="75"/>
        <end position="92"/>
    </location>
</feature>
<feature type="transmembrane region" description="Helical" evidence="1">
    <location>
        <begin position="137"/>
        <end position="155"/>
    </location>
</feature>
<feature type="transmembrane region" description="Helical" evidence="1">
    <location>
        <begin position="112"/>
        <end position="131"/>
    </location>
</feature>
<keyword evidence="1" id="KW-0472">Membrane</keyword>
<keyword evidence="1" id="KW-0812">Transmembrane</keyword>
<sequence>MVAIVKSLFPEQRPAPEAKPVRGSLAKLKALHAEAEETARLANLLGRSGAVGAALPFLAIVTIGLSVSVNPASQIVWLILVGAVALAMLIAYRHAMKRPFERDALKDYAKDLSAILLFAGFAWGAGAFLALPSGLSTGATIAFALLPAASIAYLLRDREALFLFLAPTTVLTAAACLLKPFAGGWIAAVTLIAAAAILVGAARLYERLTGIQSKPAMLSLP</sequence>
<evidence type="ECO:0000256" key="1">
    <source>
        <dbReference type="SAM" id="Phobius"/>
    </source>
</evidence>
<evidence type="ECO:0000313" key="3">
    <source>
        <dbReference type="Proteomes" id="UP001499951"/>
    </source>
</evidence>
<comment type="caution">
    <text evidence="2">The sequence shown here is derived from an EMBL/GenBank/DDBJ whole genome shotgun (WGS) entry which is preliminary data.</text>
</comment>
<gene>
    <name evidence="2" type="ORF">GCM10008942_27180</name>
</gene>
<dbReference type="RefSeq" id="WP_166936356.1">
    <property type="nucleotide sequence ID" value="NZ_BAAADD010000007.1"/>
</dbReference>
<feature type="transmembrane region" description="Helical" evidence="1">
    <location>
        <begin position="50"/>
        <end position="69"/>
    </location>
</feature>
<keyword evidence="1" id="KW-1133">Transmembrane helix</keyword>
<organism evidence="2 3">
    <name type="scientific">Rhizomicrobium electricum</name>
    <dbReference type="NCBI Taxonomy" id="480070"/>
    <lineage>
        <taxon>Bacteria</taxon>
        <taxon>Pseudomonadati</taxon>
        <taxon>Pseudomonadota</taxon>
        <taxon>Alphaproteobacteria</taxon>
        <taxon>Micropepsales</taxon>
        <taxon>Micropepsaceae</taxon>
        <taxon>Rhizomicrobium</taxon>
    </lineage>
</organism>